<dbReference type="PANTHER" id="PTHR19317">
    <property type="entry name" value="PRENYLATED RAB ACCEPTOR 1-RELATED"/>
    <property type="match status" value="1"/>
</dbReference>
<gene>
    <name evidence="9" type="ORF">B4U80_09838</name>
</gene>
<comment type="caution">
    <text evidence="9">The sequence shown here is derived from an EMBL/GenBank/DDBJ whole genome shotgun (WGS) entry which is preliminary data.</text>
</comment>
<evidence type="ECO:0000256" key="1">
    <source>
        <dbReference type="ARBA" id="ARBA00004141"/>
    </source>
</evidence>
<evidence type="ECO:0000313" key="10">
    <source>
        <dbReference type="Proteomes" id="UP000288716"/>
    </source>
</evidence>
<organism evidence="9 10">
    <name type="scientific">Leptotrombidium deliense</name>
    <dbReference type="NCBI Taxonomy" id="299467"/>
    <lineage>
        <taxon>Eukaryota</taxon>
        <taxon>Metazoa</taxon>
        <taxon>Ecdysozoa</taxon>
        <taxon>Arthropoda</taxon>
        <taxon>Chelicerata</taxon>
        <taxon>Arachnida</taxon>
        <taxon>Acari</taxon>
        <taxon>Acariformes</taxon>
        <taxon>Trombidiformes</taxon>
        <taxon>Prostigmata</taxon>
        <taxon>Anystina</taxon>
        <taxon>Parasitengona</taxon>
        <taxon>Trombiculoidea</taxon>
        <taxon>Trombiculidae</taxon>
        <taxon>Leptotrombidium</taxon>
    </lineage>
</organism>
<dbReference type="GO" id="GO:0005794">
    <property type="term" value="C:Golgi apparatus"/>
    <property type="evidence" value="ECO:0007669"/>
    <property type="project" value="TreeGrafter"/>
</dbReference>
<comment type="similarity">
    <text evidence="3 7">Belongs to the PRA1 family.</text>
</comment>
<dbReference type="Proteomes" id="UP000288716">
    <property type="component" value="Unassembled WGS sequence"/>
</dbReference>
<dbReference type="EMBL" id="NCKV01003671">
    <property type="protein sequence ID" value="RWS25475.1"/>
    <property type="molecule type" value="Genomic_DNA"/>
</dbReference>
<evidence type="ECO:0000256" key="3">
    <source>
        <dbReference type="ARBA" id="ARBA00006483"/>
    </source>
</evidence>
<evidence type="ECO:0000256" key="7">
    <source>
        <dbReference type="RuleBase" id="RU363107"/>
    </source>
</evidence>
<dbReference type="GO" id="GO:0008021">
    <property type="term" value="C:synaptic vesicle"/>
    <property type="evidence" value="ECO:0007669"/>
    <property type="project" value="UniProtKB-SubCell"/>
</dbReference>
<dbReference type="AlphaFoldDB" id="A0A443SD87"/>
<keyword evidence="4 7" id="KW-0812">Transmembrane</keyword>
<reference evidence="9 10" key="1">
    <citation type="journal article" date="2018" name="Gigascience">
        <title>Genomes of trombidid mites reveal novel predicted allergens and laterally-transferred genes associated with secondary metabolism.</title>
        <authorList>
            <person name="Dong X."/>
            <person name="Chaisiri K."/>
            <person name="Xia D."/>
            <person name="Armstrong S.D."/>
            <person name="Fang Y."/>
            <person name="Donnelly M.J."/>
            <person name="Kadowaki T."/>
            <person name="McGarry J.W."/>
            <person name="Darby A.C."/>
            <person name="Makepeace B.L."/>
        </authorList>
    </citation>
    <scope>NUCLEOTIDE SEQUENCE [LARGE SCALE GENOMIC DNA]</scope>
    <source>
        <strain evidence="9">UoL-UT</strain>
    </source>
</reference>
<dbReference type="InterPro" id="IPR004895">
    <property type="entry name" value="Prenylated_rab_accept_PRA1"/>
</dbReference>
<feature type="region of interest" description="Disordered" evidence="8">
    <location>
        <begin position="1"/>
        <end position="30"/>
    </location>
</feature>
<comment type="subcellular location">
    <subcellularLocation>
        <location evidence="2">Cytoplasmic vesicle</location>
        <location evidence="2">Secretory vesicle</location>
        <location evidence="2">Synaptic vesicle</location>
    </subcellularLocation>
    <subcellularLocation>
        <location evidence="1 7">Membrane</location>
        <topology evidence="1 7">Multi-pass membrane protein</topology>
    </subcellularLocation>
</comment>
<feature type="transmembrane region" description="Helical" evidence="7">
    <location>
        <begin position="180"/>
        <end position="201"/>
    </location>
</feature>
<dbReference type="STRING" id="299467.A0A443SD87"/>
<dbReference type="OrthoDB" id="63113at2759"/>
<dbReference type="VEuPathDB" id="VectorBase:LDEU006565"/>
<keyword evidence="10" id="KW-1185">Reference proteome</keyword>
<dbReference type="Pfam" id="PF03208">
    <property type="entry name" value="PRA1"/>
    <property type="match status" value="1"/>
</dbReference>
<dbReference type="PANTHER" id="PTHR19317:SF0">
    <property type="entry name" value="PRENYLATED RAB ACCEPTOR PROTEIN 1"/>
    <property type="match status" value="1"/>
</dbReference>
<proteinExistence type="inferred from homology"/>
<evidence type="ECO:0000256" key="6">
    <source>
        <dbReference type="ARBA" id="ARBA00023136"/>
    </source>
</evidence>
<evidence type="ECO:0000256" key="8">
    <source>
        <dbReference type="SAM" id="MobiDB-lite"/>
    </source>
</evidence>
<evidence type="ECO:0000256" key="5">
    <source>
        <dbReference type="ARBA" id="ARBA00022989"/>
    </source>
</evidence>
<protein>
    <recommendedName>
        <fullName evidence="7">PRA1 family protein</fullName>
    </recommendedName>
</protein>
<evidence type="ECO:0000256" key="2">
    <source>
        <dbReference type="ARBA" id="ARBA00004234"/>
    </source>
</evidence>
<keyword evidence="5 7" id="KW-1133">Transmembrane helix</keyword>
<feature type="transmembrane region" description="Helical" evidence="7">
    <location>
        <begin position="123"/>
        <end position="141"/>
    </location>
</feature>
<sequence>MIAEESKEEKPAMSSSGPTSPVSPSTTVSFPDPLDGELDGELSKLATNTVGKMSIKNFSVKQLYKNQWQNMRSWGSFLDTNRMKTPLTTKQWSRRLLRNLEFFQSNYLCVFLILVIYCVLTSPMLLLAIAAALGACYIVTLKNAESPVKIFGYKLSVGQQYLGIAIASFPLFYLAGAGSAVFWVLGASFFVIGLHASIYAIEMNDQSMEEIPFQPFPAVNVAHSV</sequence>
<feature type="compositionally biased region" description="Basic and acidic residues" evidence="8">
    <location>
        <begin position="1"/>
        <end position="11"/>
    </location>
</feature>
<feature type="compositionally biased region" description="Low complexity" evidence="8">
    <location>
        <begin position="14"/>
        <end position="29"/>
    </location>
</feature>
<keyword evidence="6 7" id="KW-0472">Membrane</keyword>
<evidence type="ECO:0000256" key="4">
    <source>
        <dbReference type="ARBA" id="ARBA00022692"/>
    </source>
</evidence>
<accession>A0A443SD87</accession>
<evidence type="ECO:0000313" key="9">
    <source>
        <dbReference type="EMBL" id="RWS25475.1"/>
    </source>
</evidence>
<dbReference type="GO" id="GO:0016020">
    <property type="term" value="C:membrane"/>
    <property type="evidence" value="ECO:0007669"/>
    <property type="project" value="UniProtKB-SubCell"/>
</dbReference>
<name>A0A443SD87_9ACAR</name>